<dbReference type="GeneID" id="87874146"/>
<accession>A0AAJ0MV21</accession>
<dbReference type="EMBL" id="JAULSX010000001">
    <property type="protein sequence ID" value="KAK3499271.1"/>
    <property type="molecule type" value="Genomic_DNA"/>
</dbReference>
<sequence>MPQGLASGNHHIQPDCNHTRPRLRKIILPYFSIMPSQARSPLSFQFRILPRTLASCRAVTNPFLPKHNPQDHHNRENWNTSFSVQGPATREARATEPETPGPRIVHHLTILSTPARQKDSKLVCTVYNGFWCDRLHWRSACTSLTLLLLFTVAQSPLTSLAMTNMNMGEVVYCDCVPRSNDLPRREMRPVKGLSHSVLPH</sequence>
<gene>
    <name evidence="2" type="ORF">B0T23DRAFT_369588</name>
</gene>
<dbReference type="Proteomes" id="UP001285908">
    <property type="component" value="Unassembled WGS sequence"/>
</dbReference>
<keyword evidence="3" id="KW-1185">Reference proteome</keyword>
<comment type="caution">
    <text evidence="2">The sequence shown here is derived from an EMBL/GenBank/DDBJ whole genome shotgun (WGS) entry which is preliminary data.</text>
</comment>
<protein>
    <submittedName>
        <fullName evidence="2">Uncharacterized protein</fullName>
    </submittedName>
</protein>
<organism evidence="2 3">
    <name type="scientific">Neurospora hispaniola</name>
    <dbReference type="NCBI Taxonomy" id="588809"/>
    <lineage>
        <taxon>Eukaryota</taxon>
        <taxon>Fungi</taxon>
        <taxon>Dikarya</taxon>
        <taxon>Ascomycota</taxon>
        <taxon>Pezizomycotina</taxon>
        <taxon>Sordariomycetes</taxon>
        <taxon>Sordariomycetidae</taxon>
        <taxon>Sordariales</taxon>
        <taxon>Sordariaceae</taxon>
        <taxon>Neurospora</taxon>
    </lineage>
</organism>
<proteinExistence type="predicted"/>
<dbReference type="RefSeq" id="XP_062696904.1">
    <property type="nucleotide sequence ID" value="XM_062836524.1"/>
</dbReference>
<evidence type="ECO:0000256" key="1">
    <source>
        <dbReference type="SAM" id="MobiDB-lite"/>
    </source>
</evidence>
<evidence type="ECO:0000313" key="2">
    <source>
        <dbReference type="EMBL" id="KAK3499271.1"/>
    </source>
</evidence>
<feature type="region of interest" description="Disordered" evidence="1">
    <location>
        <begin position="64"/>
        <end position="102"/>
    </location>
</feature>
<feature type="compositionally biased region" description="Polar residues" evidence="1">
    <location>
        <begin position="77"/>
        <end position="86"/>
    </location>
</feature>
<evidence type="ECO:0000313" key="3">
    <source>
        <dbReference type="Proteomes" id="UP001285908"/>
    </source>
</evidence>
<name>A0AAJ0MV21_9PEZI</name>
<reference evidence="2 3" key="1">
    <citation type="journal article" date="2023" name="Mol. Phylogenet. Evol.">
        <title>Genome-scale phylogeny and comparative genomics of the fungal order Sordariales.</title>
        <authorList>
            <person name="Hensen N."/>
            <person name="Bonometti L."/>
            <person name="Westerberg I."/>
            <person name="Brannstrom I.O."/>
            <person name="Guillou S."/>
            <person name="Cros-Aarteil S."/>
            <person name="Calhoun S."/>
            <person name="Haridas S."/>
            <person name="Kuo A."/>
            <person name="Mondo S."/>
            <person name="Pangilinan J."/>
            <person name="Riley R."/>
            <person name="LaButti K."/>
            <person name="Andreopoulos B."/>
            <person name="Lipzen A."/>
            <person name="Chen C."/>
            <person name="Yan M."/>
            <person name="Daum C."/>
            <person name="Ng V."/>
            <person name="Clum A."/>
            <person name="Steindorff A."/>
            <person name="Ohm R.A."/>
            <person name="Martin F."/>
            <person name="Silar P."/>
            <person name="Natvig D.O."/>
            <person name="Lalanne C."/>
            <person name="Gautier V."/>
            <person name="Ament-Velasquez S.L."/>
            <person name="Kruys A."/>
            <person name="Hutchinson M.I."/>
            <person name="Powell A.J."/>
            <person name="Barry K."/>
            <person name="Miller A.N."/>
            <person name="Grigoriev I.V."/>
            <person name="Debuchy R."/>
            <person name="Gladieux P."/>
            <person name="Hiltunen Thoren M."/>
            <person name="Johannesson H."/>
        </authorList>
    </citation>
    <scope>NUCLEOTIDE SEQUENCE [LARGE SCALE GENOMIC DNA]</scope>
    <source>
        <strain evidence="2 3">FGSC 10403</strain>
    </source>
</reference>
<dbReference type="AlphaFoldDB" id="A0AAJ0MV21"/>